<dbReference type="AlphaFoldDB" id="A0A9P6C3F0"/>
<organism evidence="7 8">
    <name type="scientific">Macrolepiota fuliginosa MF-IS2</name>
    <dbReference type="NCBI Taxonomy" id="1400762"/>
    <lineage>
        <taxon>Eukaryota</taxon>
        <taxon>Fungi</taxon>
        <taxon>Dikarya</taxon>
        <taxon>Basidiomycota</taxon>
        <taxon>Agaricomycotina</taxon>
        <taxon>Agaricomycetes</taxon>
        <taxon>Agaricomycetidae</taxon>
        <taxon>Agaricales</taxon>
        <taxon>Agaricineae</taxon>
        <taxon>Agaricaceae</taxon>
        <taxon>Macrolepiota</taxon>
    </lineage>
</organism>
<accession>A0A9P6C3F0</accession>
<evidence type="ECO:0000313" key="7">
    <source>
        <dbReference type="EMBL" id="KAF9447233.1"/>
    </source>
</evidence>
<keyword evidence="4 6" id="KW-1133">Transmembrane helix</keyword>
<dbReference type="Proteomes" id="UP000807342">
    <property type="component" value="Unassembled WGS sequence"/>
</dbReference>
<feature type="transmembrane region" description="Helical" evidence="6">
    <location>
        <begin position="69"/>
        <end position="89"/>
    </location>
</feature>
<protein>
    <submittedName>
        <fullName evidence="7">Uncharacterized protein</fullName>
    </submittedName>
</protein>
<evidence type="ECO:0000256" key="2">
    <source>
        <dbReference type="ARBA" id="ARBA00007262"/>
    </source>
</evidence>
<evidence type="ECO:0000256" key="5">
    <source>
        <dbReference type="ARBA" id="ARBA00023136"/>
    </source>
</evidence>
<proteinExistence type="inferred from homology"/>
<gene>
    <name evidence="7" type="ORF">P691DRAFT_802720</name>
</gene>
<evidence type="ECO:0000256" key="3">
    <source>
        <dbReference type="ARBA" id="ARBA00022692"/>
    </source>
</evidence>
<feature type="non-terminal residue" evidence="7">
    <location>
        <position position="1"/>
    </location>
</feature>
<dbReference type="Pfam" id="PF06140">
    <property type="entry name" value="Ifi-6-16"/>
    <property type="match status" value="1"/>
</dbReference>
<dbReference type="EMBL" id="MU151209">
    <property type="protein sequence ID" value="KAF9447233.1"/>
    <property type="molecule type" value="Genomic_DNA"/>
</dbReference>
<evidence type="ECO:0000256" key="6">
    <source>
        <dbReference type="SAM" id="Phobius"/>
    </source>
</evidence>
<sequence length="90" mass="7890">AAGVILGIAGGAILLPVAAPAALATVGFTTSGVAAGSLAAAAQSVIYGGATTGLFSVLQSAGATAAAPVVGQAVAGVGLAGAAAAAAIFV</sequence>
<dbReference type="InterPro" id="IPR009311">
    <property type="entry name" value="IFI6/IFI27-like"/>
</dbReference>
<comment type="similarity">
    <text evidence="2">Belongs to the IFI6/IFI27 family.</text>
</comment>
<evidence type="ECO:0000313" key="8">
    <source>
        <dbReference type="Proteomes" id="UP000807342"/>
    </source>
</evidence>
<evidence type="ECO:0000256" key="1">
    <source>
        <dbReference type="ARBA" id="ARBA00004141"/>
    </source>
</evidence>
<feature type="transmembrane region" description="Helical" evidence="6">
    <location>
        <begin position="34"/>
        <end position="57"/>
    </location>
</feature>
<comment type="subcellular location">
    <subcellularLocation>
        <location evidence="1">Membrane</location>
        <topology evidence="1">Multi-pass membrane protein</topology>
    </subcellularLocation>
</comment>
<evidence type="ECO:0000256" key="4">
    <source>
        <dbReference type="ARBA" id="ARBA00022989"/>
    </source>
</evidence>
<keyword evidence="8" id="KW-1185">Reference proteome</keyword>
<dbReference type="InterPro" id="IPR038213">
    <property type="entry name" value="IFI6/IFI27-like_sf"/>
</dbReference>
<keyword evidence="3 6" id="KW-0812">Transmembrane</keyword>
<keyword evidence="5 6" id="KW-0472">Membrane</keyword>
<dbReference type="GO" id="GO:0016020">
    <property type="term" value="C:membrane"/>
    <property type="evidence" value="ECO:0007669"/>
    <property type="project" value="UniProtKB-SubCell"/>
</dbReference>
<reference evidence="7" key="1">
    <citation type="submission" date="2020-11" db="EMBL/GenBank/DDBJ databases">
        <authorList>
            <consortium name="DOE Joint Genome Institute"/>
            <person name="Ahrendt S."/>
            <person name="Riley R."/>
            <person name="Andreopoulos W."/>
            <person name="Labutti K."/>
            <person name="Pangilinan J."/>
            <person name="Ruiz-Duenas F.J."/>
            <person name="Barrasa J.M."/>
            <person name="Sanchez-Garcia M."/>
            <person name="Camarero S."/>
            <person name="Miyauchi S."/>
            <person name="Serrano A."/>
            <person name="Linde D."/>
            <person name="Babiker R."/>
            <person name="Drula E."/>
            <person name="Ayuso-Fernandez I."/>
            <person name="Pacheco R."/>
            <person name="Padilla G."/>
            <person name="Ferreira P."/>
            <person name="Barriuso J."/>
            <person name="Kellner H."/>
            <person name="Castanera R."/>
            <person name="Alfaro M."/>
            <person name="Ramirez L."/>
            <person name="Pisabarro A.G."/>
            <person name="Kuo A."/>
            <person name="Tritt A."/>
            <person name="Lipzen A."/>
            <person name="He G."/>
            <person name="Yan M."/>
            <person name="Ng V."/>
            <person name="Cullen D."/>
            <person name="Martin F."/>
            <person name="Rosso M.-N."/>
            <person name="Henrissat B."/>
            <person name="Hibbett D."/>
            <person name="Martinez A.T."/>
            <person name="Grigoriev I.V."/>
        </authorList>
    </citation>
    <scope>NUCLEOTIDE SEQUENCE</scope>
    <source>
        <strain evidence="7">MF-IS2</strain>
    </source>
</reference>
<comment type="caution">
    <text evidence="7">The sequence shown here is derived from an EMBL/GenBank/DDBJ whole genome shotgun (WGS) entry which is preliminary data.</text>
</comment>
<dbReference type="Gene3D" id="6.10.110.10">
    <property type="match status" value="1"/>
</dbReference>
<name>A0A9P6C3F0_9AGAR</name>